<protein>
    <submittedName>
        <fullName evidence="3">Uncharacterized protein</fullName>
    </submittedName>
</protein>
<gene>
    <name evidence="4" type="ORF">M9Y10_018309</name>
    <name evidence="3" type="ORF">M9Y10_026156</name>
</gene>
<evidence type="ECO:0000256" key="1">
    <source>
        <dbReference type="SAM" id="Coils"/>
    </source>
</evidence>
<dbReference type="EMBL" id="JAPFFF010000338">
    <property type="protein sequence ID" value="KAK8834688.1"/>
    <property type="molecule type" value="Genomic_DNA"/>
</dbReference>
<feature type="transmembrane region" description="Helical" evidence="2">
    <location>
        <begin position="240"/>
        <end position="266"/>
    </location>
</feature>
<keyword evidence="2" id="KW-1133">Transmembrane helix</keyword>
<sequence>MIYESWSLMIKEVDETFFEQEEIKELKKQMDSIRQNIDSESFDQQMLDSLNEKSLKIYDKYEKELKINRSKLLELLDEYELFNEKDIVSTFMHIYKKVINEYENTVINSFGPMSECYFSPKRFQTISLRVGFAPFSLLTESGARINFKNFKKINYIKDPEIKYLKRTNQKLSLLSITESIDDIFNNIFQQINKLLGEKKFLKLFMRRTLFGCEFGICFNFSFDNCGLNDPYCLIDKDPMILFTLCVKSFAPILAGILIAFLVYVTSIAKDIAEWIIGFPEKLTKELILKGVFVICNIVSSELMNFALDKFIKFLKKKY</sequence>
<keyword evidence="2" id="KW-0812">Transmembrane</keyword>
<name>A0ABR2GL81_9EUKA</name>
<accession>A0ABR2GL81</accession>
<evidence type="ECO:0000256" key="2">
    <source>
        <dbReference type="SAM" id="Phobius"/>
    </source>
</evidence>
<keyword evidence="1" id="KW-0175">Coiled coil</keyword>
<keyword evidence="2" id="KW-0472">Membrane</keyword>
<proteinExistence type="predicted"/>
<dbReference type="EMBL" id="JAPFFF010000024">
    <property type="protein sequence ID" value="KAK8850186.1"/>
    <property type="molecule type" value="Genomic_DNA"/>
</dbReference>
<comment type="caution">
    <text evidence="3">The sequence shown here is derived from an EMBL/GenBank/DDBJ whole genome shotgun (WGS) entry which is preliminary data.</text>
</comment>
<organism evidence="3 5">
    <name type="scientific">Tritrichomonas musculus</name>
    <dbReference type="NCBI Taxonomy" id="1915356"/>
    <lineage>
        <taxon>Eukaryota</taxon>
        <taxon>Metamonada</taxon>
        <taxon>Parabasalia</taxon>
        <taxon>Tritrichomonadida</taxon>
        <taxon>Tritrichomonadidae</taxon>
        <taxon>Tritrichomonas</taxon>
    </lineage>
</organism>
<keyword evidence="5" id="KW-1185">Reference proteome</keyword>
<evidence type="ECO:0000313" key="3">
    <source>
        <dbReference type="EMBL" id="KAK8834688.1"/>
    </source>
</evidence>
<feature type="coiled-coil region" evidence="1">
    <location>
        <begin position="23"/>
        <end position="78"/>
    </location>
</feature>
<evidence type="ECO:0000313" key="4">
    <source>
        <dbReference type="EMBL" id="KAK8850186.1"/>
    </source>
</evidence>
<dbReference type="Proteomes" id="UP001470230">
    <property type="component" value="Unassembled WGS sequence"/>
</dbReference>
<reference evidence="3 5" key="1">
    <citation type="submission" date="2024-04" db="EMBL/GenBank/DDBJ databases">
        <title>Tritrichomonas musculus Genome.</title>
        <authorList>
            <person name="Alves-Ferreira E."/>
            <person name="Grigg M."/>
            <person name="Lorenzi H."/>
            <person name="Galac M."/>
        </authorList>
    </citation>
    <scope>NUCLEOTIDE SEQUENCE [LARGE SCALE GENOMIC DNA]</scope>
    <source>
        <strain evidence="3 5">EAF2021</strain>
    </source>
</reference>
<evidence type="ECO:0000313" key="5">
    <source>
        <dbReference type="Proteomes" id="UP001470230"/>
    </source>
</evidence>